<dbReference type="EMBL" id="JACSPR010000002">
    <property type="protein sequence ID" value="MBD8029338.1"/>
    <property type="molecule type" value="Genomic_DNA"/>
</dbReference>
<protein>
    <submittedName>
        <fullName evidence="1">Uncharacterized protein</fullName>
    </submittedName>
</protein>
<dbReference type="RefSeq" id="WP_191732589.1">
    <property type="nucleotide sequence ID" value="NZ_JACSPR010000002.1"/>
</dbReference>
<sequence length="221" mass="25311">MTQSLINPTIHDLLLQLSFTWADAEEVYGTSTKIEETGVSQPIFLLPRNGKFLILCWIGERQELEPAFLEGARTDNDGYSVEIFYQNSALCDASTSIAEAEEDLKGFIDRVFALAKYTAHLDEQINRNITRFNELLNEWDPYFKNSETLTHPEAAYVIPLLKESLDLRPSRDMWNWMSGSAAGFEQYQWAIGVEEKLGNQPWSPVDSFLREYGEARGWKLS</sequence>
<organism evidence="1 2">
    <name type="scientific">Corynebacterium gallinarum</name>
    <dbReference type="NCBI Taxonomy" id="2762214"/>
    <lineage>
        <taxon>Bacteria</taxon>
        <taxon>Bacillati</taxon>
        <taxon>Actinomycetota</taxon>
        <taxon>Actinomycetes</taxon>
        <taxon>Mycobacteriales</taxon>
        <taxon>Corynebacteriaceae</taxon>
        <taxon>Corynebacterium</taxon>
    </lineage>
</organism>
<comment type="caution">
    <text evidence="1">The sequence shown here is derived from an EMBL/GenBank/DDBJ whole genome shotgun (WGS) entry which is preliminary data.</text>
</comment>
<gene>
    <name evidence="1" type="ORF">H9627_03175</name>
</gene>
<accession>A0A8I0HG66</accession>
<evidence type="ECO:0000313" key="1">
    <source>
        <dbReference type="EMBL" id="MBD8029338.1"/>
    </source>
</evidence>
<dbReference type="Proteomes" id="UP000650224">
    <property type="component" value="Unassembled WGS sequence"/>
</dbReference>
<name>A0A8I0HG66_9CORY</name>
<evidence type="ECO:0000313" key="2">
    <source>
        <dbReference type="Proteomes" id="UP000650224"/>
    </source>
</evidence>
<reference evidence="1 2" key="1">
    <citation type="submission" date="2020-08" db="EMBL/GenBank/DDBJ databases">
        <title>A Genomic Blueprint of the Chicken Gut Microbiome.</title>
        <authorList>
            <person name="Gilroy R."/>
            <person name="Ravi A."/>
            <person name="Getino M."/>
            <person name="Pursley I."/>
            <person name="Horton D.L."/>
            <person name="Alikhan N.-F."/>
            <person name="Baker D."/>
            <person name="Gharbi K."/>
            <person name="Hall N."/>
            <person name="Watson M."/>
            <person name="Adriaenssens E.M."/>
            <person name="Foster-Nyarko E."/>
            <person name="Jarju S."/>
            <person name="Secka A."/>
            <person name="Antonio M."/>
            <person name="Oren A."/>
            <person name="Chaudhuri R."/>
            <person name="La Ragione R.M."/>
            <person name="Hildebrand F."/>
            <person name="Pallen M.J."/>
        </authorList>
    </citation>
    <scope>NUCLEOTIDE SEQUENCE [LARGE SCALE GENOMIC DNA]</scope>
    <source>
        <strain evidence="1 2">Sa1YVA5</strain>
    </source>
</reference>
<dbReference type="AlphaFoldDB" id="A0A8I0HG66"/>
<proteinExistence type="predicted"/>
<keyword evidence="2" id="KW-1185">Reference proteome</keyword>